<feature type="DNA-binding region" description="H-T-H motif" evidence="5">
    <location>
        <begin position="34"/>
        <end position="53"/>
    </location>
</feature>
<protein>
    <submittedName>
        <fullName evidence="7">TetR family transcriptional regulator</fullName>
    </submittedName>
</protein>
<keyword evidence="3 5" id="KW-0238">DNA-binding</keyword>
<dbReference type="Pfam" id="PF00440">
    <property type="entry name" value="TetR_N"/>
    <property type="match status" value="1"/>
</dbReference>
<dbReference type="OrthoDB" id="5119743at2"/>
<dbReference type="GO" id="GO:0000976">
    <property type="term" value="F:transcription cis-regulatory region binding"/>
    <property type="evidence" value="ECO:0007669"/>
    <property type="project" value="TreeGrafter"/>
</dbReference>
<dbReference type="PROSITE" id="PS50977">
    <property type="entry name" value="HTH_TETR_2"/>
    <property type="match status" value="1"/>
</dbReference>
<dbReference type="SUPFAM" id="SSF46689">
    <property type="entry name" value="Homeodomain-like"/>
    <property type="match status" value="1"/>
</dbReference>
<evidence type="ECO:0000256" key="4">
    <source>
        <dbReference type="ARBA" id="ARBA00023163"/>
    </source>
</evidence>
<dbReference type="InterPro" id="IPR001647">
    <property type="entry name" value="HTH_TetR"/>
</dbReference>
<keyword evidence="8" id="KW-1185">Reference proteome</keyword>
<dbReference type="PANTHER" id="PTHR30055:SF238">
    <property type="entry name" value="MYCOFACTOCIN BIOSYNTHESIS TRANSCRIPTIONAL REGULATOR MFTR-RELATED"/>
    <property type="match status" value="1"/>
</dbReference>
<proteinExistence type="predicted"/>
<feature type="domain" description="HTH tetR-type" evidence="6">
    <location>
        <begin position="11"/>
        <end position="71"/>
    </location>
</feature>
<evidence type="ECO:0000256" key="2">
    <source>
        <dbReference type="ARBA" id="ARBA00023015"/>
    </source>
</evidence>
<gene>
    <name evidence="7" type="ORF">D7003_14535</name>
</gene>
<evidence type="ECO:0000313" key="7">
    <source>
        <dbReference type="EMBL" id="RNL51955.1"/>
    </source>
</evidence>
<keyword evidence="4" id="KW-0804">Transcription</keyword>
<reference evidence="7 8" key="1">
    <citation type="submission" date="2018-10" db="EMBL/GenBank/DDBJ databases">
        <title>Genome sequencing of Arthrobacter oryzae TNB02.</title>
        <authorList>
            <person name="Cho Y.-J."/>
            <person name="Cho A."/>
            <person name="Kim O.-S."/>
        </authorList>
    </citation>
    <scope>NUCLEOTIDE SEQUENCE [LARGE SCALE GENOMIC DNA]</scope>
    <source>
        <strain evidence="7 8">TNB02</strain>
    </source>
</reference>
<keyword evidence="2" id="KW-0805">Transcription regulation</keyword>
<dbReference type="PRINTS" id="PR00455">
    <property type="entry name" value="HTHTETR"/>
</dbReference>
<dbReference type="Pfam" id="PF13977">
    <property type="entry name" value="TetR_C_6"/>
    <property type="match status" value="1"/>
</dbReference>
<name>A0A3N0BSC0_9MICC</name>
<accession>A0A3N0BSC0</accession>
<dbReference type="GO" id="GO:0003700">
    <property type="term" value="F:DNA-binding transcription factor activity"/>
    <property type="evidence" value="ECO:0007669"/>
    <property type="project" value="TreeGrafter"/>
</dbReference>
<dbReference type="AlphaFoldDB" id="A0A3N0BSC0"/>
<keyword evidence="1" id="KW-0678">Repressor</keyword>
<dbReference type="InterPro" id="IPR050109">
    <property type="entry name" value="HTH-type_TetR-like_transc_reg"/>
</dbReference>
<sequence>MSDSGDAKGSQERRNAILEAAWQLIAERGYHHVRVQDIARICGTSTGTIHYYFPGKDDVLREALRYCVDQAFERQGAVLSQIDNAHKRLLALIELQLPIGTQVRNEWSIWLQFWSETCLNPSLRPIHNDFYARWMEAVVSIVRRGQRQEIFRDLDPVGFARLLTSATDGAAIKILTGAPDMTIDGMRTMLVSIVDRELTLSPSVA</sequence>
<organism evidence="7 8">
    <name type="scientific">Arthrobacter oryzae</name>
    <dbReference type="NCBI Taxonomy" id="409290"/>
    <lineage>
        <taxon>Bacteria</taxon>
        <taxon>Bacillati</taxon>
        <taxon>Actinomycetota</taxon>
        <taxon>Actinomycetes</taxon>
        <taxon>Micrococcales</taxon>
        <taxon>Micrococcaceae</taxon>
        <taxon>Arthrobacter</taxon>
    </lineage>
</organism>
<evidence type="ECO:0000256" key="3">
    <source>
        <dbReference type="ARBA" id="ARBA00023125"/>
    </source>
</evidence>
<comment type="caution">
    <text evidence="7">The sequence shown here is derived from an EMBL/GenBank/DDBJ whole genome shotgun (WGS) entry which is preliminary data.</text>
</comment>
<evidence type="ECO:0000313" key="8">
    <source>
        <dbReference type="Proteomes" id="UP000273807"/>
    </source>
</evidence>
<dbReference type="EMBL" id="RBED01000115">
    <property type="protein sequence ID" value="RNL51955.1"/>
    <property type="molecule type" value="Genomic_DNA"/>
</dbReference>
<dbReference type="Gene3D" id="1.10.357.10">
    <property type="entry name" value="Tetracycline Repressor, domain 2"/>
    <property type="match status" value="1"/>
</dbReference>
<evidence type="ECO:0000256" key="1">
    <source>
        <dbReference type="ARBA" id="ARBA00022491"/>
    </source>
</evidence>
<evidence type="ECO:0000259" key="6">
    <source>
        <dbReference type="PROSITE" id="PS50977"/>
    </source>
</evidence>
<dbReference type="Proteomes" id="UP000273807">
    <property type="component" value="Unassembled WGS sequence"/>
</dbReference>
<dbReference type="PANTHER" id="PTHR30055">
    <property type="entry name" value="HTH-TYPE TRANSCRIPTIONAL REGULATOR RUTR"/>
    <property type="match status" value="1"/>
</dbReference>
<dbReference type="InterPro" id="IPR009057">
    <property type="entry name" value="Homeodomain-like_sf"/>
</dbReference>
<evidence type="ECO:0000256" key="5">
    <source>
        <dbReference type="PROSITE-ProRule" id="PRU00335"/>
    </source>
</evidence>
<dbReference type="SUPFAM" id="SSF48498">
    <property type="entry name" value="Tetracyclin repressor-like, C-terminal domain"/>
    <property type="match status" value="1"/>
</dbReference>
<dbReference type="InterPro" id="IPR039538">
    <property type="entry name" value="BetI_C"/>
</dbReference>
<dbReference type="InterPro" id="IPR036271">
    <property type="entry name" value="Tet_transcr_reg_TetR-rel_C_sf"/>
</dbReference>
<dbReference type="RefSeq" id="WP_123256139.1">
    <property type="nucleotide sequence ID" value="NZ_RBED01000115.1"/>
</dbReference>